<dbReference type="OrthoDB" id="10071381at2759"/>
<accession>A0A9W8A1W6</accession>
<feature type="region of interest" description="Disordered" evidence="1">
    <location>
        <begin position="215"/>
        <end position="243"/>
    </location>
</feature>
<evidence type="ECO:0000256" key="1">
    <source>
        <dbReference type="SAM" id="MobiDB-lite"/>
    </source>
</evidence>
<dbReference type="Proteomes" id="UP001150538">
    <property type="component" value="Unassembled WGS sequence"/>
</dbReference>
<feature type="domain" description="Rad21/Rec8-like protein C-terminal eukaryotic" evidence="2">
    <location>
        <begin position="525"/>
        <end position="562"/>
    </location>
</feature>
<evidence type="ECO:0000313" key="3">
    <source>
        <dbReference type="EMBL" id="KAJ1921068.1"/>
    </source>
</evidence>
<name>A0A9W8A1W6_9FUNG</name>
<dbReference type="InterPro" id="IPR023093">
    <property type="entry name" value="ScpA-like_C"/>
</dbReference>
<feature type="compositionally biased region" description="Polar residues" evidence="1">
    <location>
        <begin position="229"/>
        <end position="243"/>
    </location>
</feature>
<keyword evidence="4" id="KW-1185">Reference proteome</keyword>
<dbReference type="InterPro" id="IPR006909">
    <property type="entry name" value="Rad21/Rec8_C_eu"/>
</dbReference>
<comment type="caution">
    <text evidence="3">The sequence shown here is derived from an EMBL/GenBank/DDBJ whole genome shotgun (WGS) entry which is preliminary data.</text>
</comment>
<evidence type="ECO:0000259" key="2">
    <source>
        <dbReference type="Pfam" id="PF04824"/>
    </source>
</evidence>
<evidence type="ECO:0000313" key="4">
    <source>
        <dbReference type="Proteomes" id="UP001150538"/>
    </source>
</evidence>
<gene>
    <name evidence="3" type="ORF">H4219_000926</name>
</gene>
<dbReference type="Pfam" id="PF04824">
    <property type="entry name" value="Rad21_Rec8"/>
    <property type="match status" value="1"/>
</dbReference>
<dbReference type="Gene3D" id="1.10.10.580">
    <property type="entry name" value="Structural maintenance of chromosome 1. Chain E"/>
    <property type="match status" value="1"/>
</dbReference>
<reference evidence="3" key="1">
    <citation type="submission" date="2022-07" db="EMBL/GenBank/DDBJ databases">
        <title>Phylogenomic reconstructions and comparative analyses of Kickxellomycotina fungi.</title>
        <authorList>
            <person name="Reynolds N.K."/>
            <person name="Stajich J.E."/>
            <person name="Barry K."/>
            <person name="Grigoriev I.V."/>
            <person name="Crous P."/>
            <person name="Smith M.E."/>
        </authorList>
    </citation>
    <scope>NUCLEOTIDE SEQUENCE</scope>
    <source>
        <strain evidence="3">NBRC 100468</strain>
    </source>
</reference>
<organism evidence="3 4">
    <name type="scientific">Mycoemilia scoparia</name>
    <dbReference type="NCBI Taxonomy" id="417184"/>
    <lineage>
        <taxon>Eukaryota</taxon>
        <taxon>Fungi</taxon>
        <taxon>Fungi incertae sedis</taxon>
        <taxon>Zoopagomycota</taxon>
        <taxon>Kickxellomycotina</taxon>
        <taxon>Kickxellomycetes</taxon>
        <taxon>Kickxellales</taxon>
        <taxon>Kickxellaceae</taxon>
        <taxon>Mycoemilia</taxon>
    </lineage>
</organism>
<proteinExistence type="predicted"/>
<sequence>MIDKTESLYEHVLRSTSSLMNEIEPTYISHPDTITIRESDSFQWNLMNILNGKSQPNTNLLYEFGWVHPIEQSLVDVETLIPMHLLDSHVPTGTSPQYSDPLQPDDSYSADLLVGNPVNNCQQGSEVIFDANGNLYYGGSNITDKHAKEKKSFSLNAGYMPEFTPKGDSCVELRERGSIESDVNNGLELSDLDDLQFQQSHPILYAEDQHLSTNSLLDPINGDTEQPYYGQQSYDPDNNDSSTHSIKHEVEIELPKSKRLCKRRLCDKDTILSRSELVSMDNCAAWNFIYREESARILFRDREMVLKEYALNKLSEIRTKEKTFEHLFGNKSYRRLMGSENVNRYNSVNGQDAVVPNLPGNPDTFGVYEDYEVDQNQREIEIARANVDAEYGDIRTDNILGTDLNQADVEIPWMSQSYATIQGASISLDTIRTRRLSRRRSLLSGGRQSIGGLDRIADSSFQEIPGFVPENLPLESQYLSDPIDEFAIVELESECGIDLLTRYVLYVMNEGYAEALKFEEIVENAAANKITASRAFSHILTLASRGLLAVNQAVPYGDISITVP</sequence>
<dbReference type="EMBL" id="JANBPU010000007">
    <property type="protein sequence ID" value="KAJ1921068.1"/>
    <property type="molecule type" value="Genomic_DNA"/>
</dbReference>
<protein>
    <recommendedName>
        <fullName evidence="2">Rad21/Rec8-like protein C-terminal eukaryotic domain-containing protein</fullName>
    </recommendedName>
</protein>
<dbReference type="AlphaFoldDB" id="A0A9W8A1W6"/>